<keyword evidence="2" id="KW-1185">Reference proteome</keyword>
<evidence type="ECO:0000313" key="1">
    <source>
        <dbReference type="EMBL" id="GMT30886.1"/>
    </source>
</evidence>
<dbReference type="Proteomes" id="UP001432322">
    <property type="component" value="Unassembled WGS sequence"/>
</dbReference>
<reference evidence="1" key="1">
    <citation type="submission" date="2023-10" db="EMBL/GenBank/DDBJ databases">
        <title>Genome assembly of Pristionchus species.</title>
        <authorList>
            <person name="Yoshida K."/>
            <person name="Sommer R.J."/>
        </authorList>
    </citation>
    <scope>NUCLEOTIDE SEQUENCE</scope>
    <source>
        <strain evidence="1">RS5133</strain>
    </source>
</reference>
<gene>
    <name evidence="1" type="ORF">PFISCL1PPCAC_22183</name>
</gene>
<dbReference type="EMBL" id="BTSY01000005">
    <property type="protein sequence ID" value="GMT30886.1"/>
    <property type="molecule type" value="Genomic_DNA"/>
</dbReference>
<dbReference type="AlphaFoldDB" id="A0AAV5WF47"/>
<feature type="non-terminal residue" evidence="1">
    <location>
        <position position="80"/>
    </location>
</feature>
<name>A0AAV5WF47_9BILA</name>
<comment type="caution">
    <text evidence="1">The sequence shown here is derived from an EMBL/GenBank/DDBJ whole genome shotgun (WGS) entry which is preliminary data.</text>
</comment>
<protein>
    <submittedName>
        <fullName evidence="1">Uncharacterized protein</fullName>
    </submittedName>
</protein>
<sequence>MESVLSHLPLKGKLALNATSSRLHSIASSRIVCHISSLSLFKMHNKLHVSLSLVDIESSRRLSHLYAKAERTWTRSKEDK</sequence>
<organism evidence="1 2">
    <name type="scientific">Pristionchus fissidentatus</name>
    <dbReference type="NCBI Taxonomy" id="1538716"/>
    <lineage>
        <taxon>Eukaryota</taxon>
        <taxon>Metazoa</taxon>
        <taxon>Ecdysozoa</taxon>
        <taxon>Nematoda</taxon>
        <taxon>Chromadorea</taxon>
        <taxon>Rhabditida</taxon>
        <taxon>Rhabditina</taxon>
        <taxon>Diplogasteromorpha</taxon>
        <taxon>Diplogasteroidea</taxon>
        <taxon>Neodiplogasteridae</taxon>
        <taxon>Pristionchus</taxon>
    </lineage>
</organism>
<accession>A0AAV5WF47</accession>
<evidence type="ECO:0000313" key="2">
    <source>
        <dbReference type="Proteomes" id="UP001432322"/>
    </source>
</evidence>
<proteinExistence type="predicted"/>